<evidence type="ECO:0000256" key="6">
    <source>
        <dbReference type="SAM" id="MobiDB-lite"/>
    </source>
</evidence>
<keyword evidence="3 5" id="KW-0698">rRNA processing</keyword>
<evidence type="ECO:0000256" key="4">
    <source>
        <dbReference type="ARBA" id="ARBA00023186"/>
    </source>
</evidence>
<keyword evidence="10" id="KW-1185">Reference proteome</keyword>
<dbReference type="SUPFAM" id="SSF50346">
    <property type="entry name" value="PRC-barrel domain"/>
    <property type="match status" value="1"/>
</dbReference>
<reference evidence="9 10" key="1">
    <citation type="submission" date="2016-10" db="EMBL/GenBank/DDBJ databases">
        <authorList>
            <person name="de Groot N.N."/>
        </authorList>
    </citation>
    <scope>NUCLEOTIDE SEQUENCE [LARGE SCALE GENOMIC DNA]</scope>
    <source>
        <strain evidence="9 10">CGMCC 4.1877</strain>
    </source>
</reference>
<dbReference type="InterPro" id="IPR011033">
    <property type="entry name" value="PRC_barrel-like_sf"/>
</dbReference>
<evidence type="ECO:0000256" key="3">
    <source>
        <dbReference type="ARBA" id="ARBA00022552"/>
    </source>
</evidence>
<evidence type="ECO:0000313" key="9">
    <source>
        <dbReference type="EMBL" id="SFM72841.1"/>
    </source>
</evidence>
<feature type="domain" description="Ribosome maturation factor RimM PRC barrel" evidence="8">
    <location>
        <begin position="130"/>
        <end position="198"/>
    </location>
</feature>
<dbReference type="InterPro" id="IPR011961">
    <property type="entry name" value="RimM"/>
</dbReference>
<protein>
    <recommendedName>
        <fullName evidence="5">Ribosome maturation factor RimM</fullName>
    </recommendedName>
</protein>
<evidence type="ECO:0000256" key="1">
    <source>
        <dbReference type="ARBA" id="ARBA00022490"/>
    </source>
</evidence>
<dbReference type="SUPFAM" id="SSF50447">
    <property type="entry name" value="Translation proteins"/>
    <property type="match status" value="1"/>
</dbReference>
<dbReference type="HAMAP" id="MF_00014">
    <property type="entry name" value="Ribosome_mat_RimM"/>
    <property type="match status" value="1"/>
</dbReference>
<keyword evidence="4 5" id="KW-0143">Chaperone</keyword>
<dbReference type="NCBIfam" id="TIGR02273">
    <property type="entry name" value="16S_RimM"/>
    <property type="match status" value="1"/>
</dbReference>
<dbReference type="InterPro" id="IPR002676">
    <property type="entry name" value="RimM_N"/>
</dbReference>
<dbReference type="InterPro" id="IPR009000">
    <property type="entry name" value="Transl_B-barrel_sf"/>
</dbReference>
<dbReference type="InterPro" id="IPR036976">
    <property type="entry name" value="RimM_N_sf"/>
</dbReference>
<dbReference type="GO" id="GO:0005840">
    <property type="term" value="C:ribosome"/>
    <property type="evidence" value="ECO:0007669"/>
    <property type="project" value="InterPro"/>
</dbReference>
<evidence type="ECO:0000256" key="2">
    <source>
        <dbReference type="ARBA" id="ARBA00022517"/>
    </source>
</evidence>
<comment type="domain">
    <text evidence="5">The PRC barrel domain binds ribosomal protein uS19.</text>
</comment>
<dbReference type="Gene3D" id="2.40.30.60">
    <property type="entry name" value="RimM"/>
    <property type="match status" value="1"/>
</dbReference>
<sequence>MTSRTDRVTDASDDAGRDLERASDSERAANTVLVGVVVRVHGLRGEVVVEPRTDSPQERFAPGAVLQARRRQGSDPGQLTVTAARPHSGRWLVLFEGVTDRDGAEQLRGVQLVVPTAGLAEPADPEEFHVHQLTGLRAELADGTPAGTVTDVVHGPGGSLLVVRRPAGHEALVPFVSAIVPTVDPAGGRVVLDPPEGLLDPAPE</sequence>
<comment type="subunit">
    <text evidence="5">Binds ribosomal protein uS19.</text>
</comment>
<comment type="subcellular location">
    <subcellularLocation>
        <location evidence="5">Cytoplasm</location>
    </subcellularLocation>
</comment>
<feature type="domain" description="RimM N-terminal" evidence="7">
    <location>
        <begin position="34"/>
        <end position="115"/>
    </location>
</feature>
<dbReference type="PANTHER" id="PTHR33692">
    <property type="entry name" value="RIBOSOME MATURATION FACTOR RIMM"/>
    <property type="match status" value="1"/>
</dbReference>
<evidence type="ECO:0000259" key="8">
    <source>
        <dbReference type="Pfam" id="PF24986"/>
    </source>
</evidence>
<feature type="region of interest" description="Disordered" evidence="6">
    <location>
        <begin position="1"/>
        <end position="25"/>
    </location>
</feature>
<dbReference type="GO" id="GO:0043022">
    <property type="term" value="F:ribosome binding"/>
    <property type="evidence" value="ECO:0007669"/>
    <property type="project" value="InterPro"/>
</dbReference>
<comment type="function">
    <text evidence="5">An accessory protein needed during the final step in the assembly of 30S ribosomal subunit, possibly for assembly of the head region. Essential for efficient processing of 16S rRNA. May be needed both before and after RbfA during the maturation of 16S rRNA. It has affinity for free ribosomal 30S subunits but not for 70S ribosomes.</text>
</comment>
<dbReference type="GO" id="GO:0006364">
    <property type="term" value="P:rRNA processing"/>
    <property type="evidence" value="ECO:0007669"/>
    <property type="project" value="UniProtKB-UniRule"/>
</dbReference>
<accession>A0A1I4T892</accession>
<evidence type="ECO:0000256" key="5">
    <source>
        <dbReference type="HAMAP-Rule" id="MF_00014"/>
    </source>
</evidence>
<dbReference type="PANTHER" id="PTHR33692:SF1">
    <property type="entry name" value="RIBOSOME MATURATION FACTOR RIMM"/>
    <property type="match status" value="1"/>
</dbReference>
<proteinExistence type="inferred from homology"/>
<dbReference type="GO" id="GO:0005737">
    <property type="term" value="C:cytoplasm"/>
    <property type="evidence" value="ECO:0007669"/>
    <property type="project" value="UniProtKB-SubCell"/>
</dbReference>
<evidence type="ECO:0000259" key="7">
    <source>
        <dbReference type="Pfam" id="PF01782"/>
    </source>
</evidence>
<dbReference type="GO" id="GO:0042274">
    <property type="term" value="P:ribosomal small subunit biogenesis"/>
    <property type="evidence" value="ECO:0007669"/>
    <property type="project" value="UniProtKB-UniRule"/>
</dbReference>
<dbReference type="Pfam" id="PF24986">
    <property type="entry name" value="PRC_RimM"/>
    <property type="match status" value="1"/>
</dbReference>
<dbReference type="InterPro" id="IPR056792">
    <property type="entry name" value="PRC_RimM"/>
</dbReference>
<dbReference type="Gene3D" id="2.30.30.240">
    <property type="entry name" value="PRC-barrel domain"/>
    <property type="match status" value="1"/>
</dbReference>
<gene>
    <name evidence="5" type="primary">rimM</name>
    <name evidence="9" type="ORF">SAMN05216207_1002160</name>
</gene>
<keyword evidence="2 5" id="KW-0690">Ribosome biogenesis</keyword>
<comment type="similarity">
    <text evidence="5">Belongs to the RimM family.</text>
</comment>
<dbReference type="Proteomes" id="UP000199614">
    <property type="component" value="Unassembled WGS sequence"/>
</dbReference>
<keyword evidence="1 5" id="KW-0963">Cytoplasm</keyword>
<dbReference type="AlphaFoldDB" id="A0A1I4T892"/>
<dbReference type="EMBL" id="FOUY01000002">
    <property type="protein sequence ID" value="SFM72841.1"/>
    <property type="molecule type" value="Genomic_DNA"/>
</dbReference>
<dbReference type="Pfam" id="PF01782">
    <property type="entry name" value="RimM"/>
    <property type="match status" value="1"/>
</dbReference>
<name>A0A1I4T892_PSUAM</name>
<dbReference type="STRING" id="260086.SAMN05216207_1002160"/>
<organism evidence="9 10">
    <name type="scientific">Pseudonocardia ammonioxydans</name>
    <dbReference type="NCBI Taxonomy" id="260086"/>
    <lineage>
        <taxon>Bacteria</taxon>
        <taxon>Bacillati</taxon>
        <taxon>Actinomycetota</taxon>
        <taxon>Actinomycetes</taxon>
        <taxon>Pseudonocardiales</taxon>
        <taxon>Pseudonocardiaceae</taxon>
        <taxon>Pseudonocardia</taxon>
    </lineage>
</organism>
<evidence type="ECO:0000313" key="10">
    <source>
        <dbReference type="Proteomes" id="UP000199614"/>
    </source>
</evidence>